<name>A0ABR1VX06_9PEZI</name>
<feature type="transmembrane region" description="Helical" evidence="6">
    <location>
        <begin position="259"/>
        <end position="279"/>
    </location>
</feature>
<reference evidence="7 8" key="1">
    <citation type="submission" date="2023-01" db="EMBL/GenBank/DDBJ databases">
        <title>Analysis of 21 Apiospora genomes using comparative genomics revels a genus with tremendous synthesis potential of carbohydrate active enzymes and secondary metabolites.</title>
        <authorList>
            <person name="Sorensen T."/>
        </authorList>
    </citation>
    <scope>NUCLEOTIDE SEQUENCE [LARGE SCALE GENOMIC DNA]</scope>
    <source>
        <strain evidence="7 8">CBS 114990</strain>
    </source>
</reference>
<evidence type="ECO:0000256" key="2">
    <source>
        <dbReference type="ARBA" id="ARBA00008974"/>
    </source>
</evidence>
<gene>
    <name evidence="7" type="ORF">PG997_010441</name>
</gene>
<comment type="subcellular location">
    <subcellularLocation>
        <location evidence="1">Membrane</location>
        <topology evidence="1">Multi-pass membrane protein</topology>
    </subcellularLocation>
</comment>
<dbReference type="Proteomes" id="UP001433268">
    <property type="component" value="Unassembled WGS sequence"/>
</dbReference>
<dbReference type="Pfam" id="PF02133">
    <property type="entry name" value="Transp_cyt_pur"/>
    <property type="match status" value="2"/>
</dbReference>
<dbReference type="PANTHER" id="PTHR30618:SF0">
    <property type="entry name" value="PURINE-URACIL PERMEASE NCS1"/>
    <property type="match status" value="1"/>
</dbReference>
<protein>
    <submittedName>
        <fullName evidence="7">Uncharacterized protein</fullName>
    </submittedName>
</protein>
<accession>A0ABR1VX06</accession>
<dbReference type="Gene3D" id="1.10.4160.10">
    <property type="entry name" value="Hydantoin permease"/>
    <property type="match status" value="2"/>
</dbReference>
<dbReference type="PANTHER" id="PTHR30618">
    <property type="entry name" value="NCS1 FAMILY PURINE/PYRIMIDINE TRANSPORTER"/>
    <property type="match status" value="1"/>
</dbReference>
<evidence type="ECO:0000256" key="6">
    <source>
        <dbReference type="SAM" id="Phobius"/>
    </source>
</evidence>
<proteinExistence type="inferred from homology"/>
<evidence type="ECO:0000256" key="1">
    <source>
        <dbReference type="ARBA" id="ARBA00004141"/>
    </source>
</evidence>
<dbReference type="RefSeq" id="XP_066666718.1">
    <property type="nucleotide sequence ID" value="XM_066814756.1"/>
</dbReference>
<sequence length="351" mass="38234">MKKLPVSEMKRRCTSLHGWEIPKQSGGLAPEHVWTNRETDQTWTIGTIMACWASNTINLSAWETVSGIPSVGLSCREAISDTIVANLCVAIHLVLNDAMGAKLHVPFFVLATSGFGYHLRYFCIVSRAILVMICFGFSLGTVVQQHPLNLARNGRHHLGRYGVLLHMPADVAAAPSNVTDQTKIGPHQNAHDHRHRDDGGGGDIFALNPSIAGAECAWLWLSRMSSVTGSWSTVAYNISDFTRRPGASSSSSPSAATSFLAFMGGYAIFIGPMASIMVADYWEVKKQHLGIPVLYDPHGRRYAHTAGCNWRAVVAFLIPVRALLPGLALINRDGGAAAQIKDSVRHLYMFN</sequence>
<comment type="caution">
    <text evidence="7">The sequence shown here is derived from an EMBL/GenBank/DDBJ whole genome shotgun (WGS) entry which is preliminary data.</text>
</comment>
<evidence type="ECO:0000256" key="5">
    <source>
        <dbReference type="ARBA" id="ARBA00023136"/>
    </source>
</evidence>
<keyword evidence="8" id="KW-1185">Reference proteome</keyword>
<dbReference type="EMBL" id="JAQQWN010000007">
    <property type="protein sequence ID" value="KAK8075778.1"/>
    <property type="molecule type" value="Genomic_DNA"/>
</dbReference>
<feature type="transmembrane region" description="Helical" evidence="6">
    <location>
        <begin position="121"/>
        <end position="143"/>
    </location>
</feature>
<keyword evidence="5 6" id="KW-0472">Membrane</keyword>
<evidence type="ECO:0000313" key="8">
    <source>
        <dbReference type="Proteomes" id="UP001433268"/>
    </source>
</evidence>
<dbReference type="GeneID" id="92047816"/>
<evidence type="ECO:0000313" key="7">
    <source>
        <dbReference type="EMBL" id="KAK8075778.1"/>
    </source>
</evidence>
<evidence type="ECO:0000256" key="4">
    <source>
        <dbReference type="ARBA" id="ARBA00022989"/>
    </source>
</evidence>
<keyword evidence="4 6" id="KW-1133">Transmembrane helix</keyword>
<keyword evidence="3 6" id="KW-0812">Transmembrane</keyword>
<organism evidence="7 8">
    <name type="scientific">Apiospora hydei</name>
    <dbReference type="NCBI Taxonomy" id="1337664"/>
    <lineage>
        <taxon>Eukaryota</taxon>
        <taxon>Fungi</taxon>
        <taxon>Dikarya</taxon>
        <taxon>Ascomycota</taxon>
        <taxon>Pezizomycotina</taxon>
        <taxon>Sordariomycetes</taxon>
        <taxon>Xylariomycetidae</taxon>
        <taxon>Amphisphaeriales</taxon>
        <taxon>Apiosporaceae</taxon>
        <taxon>Apiospora</taxon>
    </lineage>
</organism>
<dbReference type="InterPro" id="IPR045225">
    <property type="entry name" value="Uracil/uridine/allantoin_perm"/>
</dbReference>
<comment type="similarity">
    <text evidence="2">Belongs to the purine-cytosine permease (2.A.39) family.</text>
</comment>
<evidence type="ECO:0000256" key="3">
    <source>
        <dbReference type="ARBA" id="ARBA00022692"/>
    </source>
</evidence>
<dbReference type="InterPro" id="IPR001248">
    <property type="entry name" value="Pur-cyt_permease"/>
</dbReference>